<sequence>MGEFQDFYTHDNGEGAPTKRTTASVEFREGSHLPRSNMRDPVAGPSRAPRSREHAGAFHDPRTRERNADAGPSHALRSPSSRARDHYQGHHDSDNEFN</sequence>
<dbReference type="Proteomes" id="UP000076154">
    <property type="component" value="Unassembled WGS sequence"/>
</dbReference>
<dbReference type="AlphaFoldDB" id="A0A369JH84"/>
<gene>
    <name evidence="2" type="ORF">Hypma_014607</name>
</gene>
<evidence type="ECO:0000313" key="2">
    <source>
        <dbReference type="EMBL" id="RDB18764.1"/>
    </source>
</evidence>
<dbReference type="EMBL" id="LUEZ02000088">
    <property type="protein sequence ID" value="RDB18764.1"/>
    <property type="molecule type" value="Genomic_DNA"/>
</dbReference>
<feature type="compositionally biased region" description="Basic and acidic residues" evidence="1">
    <location>
        <begin position="82"/>
        <end position="98"/>
    </location>
</feature>
<feature type="compositionally biased region" description="Basic and acidic residues" evidence="1">
    <location>
        <begin position="50"/>
        <end position="68"/>
    </location>
</feature>
<accession>A0A369JH84</accession>
<evidence type="ECO:0000313" key="3">
    <source>
        <dbReference type="Proteomes" id="UP000076154"/>
    </source>
</evidence>
<evidence type="ECO:0000256" key="1">
    <source>
        <dbReference type="SAM" id="MobiDB-lite"/>
    </source>
</evidence>
<feature type="region of interest" description="Disordered" evidence="1">
    <location>
        <begin position="1"/>
        <end position="98"/>
    </location>
</feature>
<reference evidence="2" key="1">
    <citation type="submission" date="2018-04" db="EMBL/GenBank/DDBJ databases">
        <title>Whole genome sequencing of Hypsizygus marmoreus.</title>
        <authorList>
            <person name="Choi I.-G."/>
            <person name="Min B."/>
            <person name="Kim J.-G."/>
            <person name="Kim S."/>
            <person name="Oh Y.-L."/>
            <person name="Kong W.-S."/>
            <person name="Park H."/>
            <person name="Jeong J."/>
            <person name="Song E.-S."/>
        </authorList>
    </citation>
    <scope>NUCLEOTIDE SEQUENCE [LARGE SCALE GENOMIC DNA]</scope>
    <source>
        <strain evidence="2">51987-8</strain>
    </source>
</reference>
<keyword evidence="3" id="KW-1185">Reference proteome</keyword>
<name>A0A369JH84_HYPMA</name>
<proteinExistence type="predicted"/>
<dbReference type="InParanoid" id="A0A369JH84"/>
<protein>
    <submittedName>
        <fullName evidence="2">Uncharacterized protein</fullName>
    </submittedName>
</protein>
<comment type="caution">
    <text evidence="2">The sequence shown here is derived from an EMBL/GenBank/DDBJ whole genome shotgun (WGS) entry which is preliminary data.</text>
</comment>
<organism evidence="2 3">
    <name type="scientific">Hypsizygus marmoreus</name>
    <name type="common">White beech mushroom</name>
    <name type="synonym">Agaricus marmoreus</name>
    <dbReference type="NCBI Taxonomy" id="39966"/>
    <lineage>
        <taxon>Eukaryota</taxon>
        <taxon>Fungi</taxon>
        <taxon>Dikarya</taxon>
        <taxon>Basidiomycota</taxon>
        <taxon>Agaricomycotina</taxon>
        <taxon>Agaricomycetes</taxon>
        <taxon>Agaricomycetidae</taxon>
        <taxon>Agaricales</taxon>
        <taxon>Tricholomatineae</taxon>
        <taxon>Lyophyllaceae</taxon>
        <taxon>Hypsizygus</taxon>
    </lineage>
</organism>